<keyword evidence="4 6" id="KW-0503">Monooxygenase</keyword>
<evidence type="ECO:0000313" key="6">
    <source>
        <dbReference type="EMBL" id="MQW08164.1"/>
    </source>
</evidence>
<reference evidence="6" key="1">
    <citation type="journal article" date="2013" name="Genome Biol.">
        <title>Comparative genomics of the core and accessory genomes of 48 Sinorhizobium strains comprising five genospecies.</title>
        <authorList>
            <person name="Sugawara M."/>
            <person name="Epstein B."/>
            <person name="Badgley B.D."/>
            <person name="Unno T."/>
            <person name="Xu L."/>
            <person name="Reese J."/>
            <person name="Gyaneshwar P."/>
            <person name="Denny R."/>
            <person name="Mudge J."/>
            <person name="Bharti A.K."/>
            <person name="Farmer A.D."/>
            <person name="May G.D."/>
            <person name="Woodward J.E."/>
            <person name="Medigue C."/>
            <person name="Vallenet D."/>
            <person name="Lajus A."/>
            <person name="Rouy Z."/>
            <person name="Martinez-Vaz B."/>
            <person name="Tiffin P."/>
            <person name="Young N.D."/>
            <person name="Sadowsky M.J."/>
        </authorList>
    </citation>
    <scope>NUCLEOTIDE SEQUENCE</scope>
    <source>
        <strain evidence="6">M30</strain>
    </source>
</reference>
<protein>
    <submittedName>
        <fullName evidence="6">FAD-dependent monooxygenase</fullName>
    </submittedName>
</protein>
<accession>A0A6A7ZZT4</accession>
<dbReference type="Gene3D" id="3.50.50.60">
    <property type="entry name" value="FAD/NAD(P)-binding domain"/>
    <property type="match status" value="1"/>
</dbReference>
<feature type="domain" description="FAD-binding" evidence="5">
    <location>
        <begin position="327"/>
        <end position="375"/>
    </location>
</feature>
<keyword evidence="3" id="KW-0560">Oxidoreductase</keyword>
<dbReference type="PRINTS" id="PR00420">
    <property type="entry name" value="RNGMNOXGNASE"/>
</dbReference>
<name>A0A6A7ZZT4_RHIML</name>
<dbReference type="InterPro" id="IPR036188">
    <property type="entry name" value="FAD/NAD-bd_sf"/>
</dbReference>
<dbReference type="EMBL" id="WISP01000203">
    <property type="protein sequence ID" value="MQW08164.1"/>
    <property type="molecule type" value="Genomic_DNA"/>
</dbReference>
<keyword evidence="1" id="KW-0285">Flavoprotein</keyword>
<organism evidence="6">
    <name type="scientific">Rhizobium meliloti</name>
    <name type="common">Ensifer meliloti</name>
    <name type="synonym">Sinorhizobium meliloti</name>
    <dbReference type="NCBI Taxonomy" id="382"/>
    <lineage>
        <taxon>Bacteria</taxon>
        <taxon>Pseudomonadati</taxon>
        <taxon>Pseudomonadota</taxon>
        <taxon>Alphaproteobacteria</taxon>
        <taxon>Hyphomicrobiales</taxon>
        <taxon>Rhizobiaceae</taxon>
        <taxon>Sinorhizobium/Ensifer group</taxon>
        <taxon>Sinorhizobium</taxon>
    </lineage>
</organism>
<evidence type="ECO:0000256" key="1">
    <source>
        <dbReference type="ARBA" id="ARBA00022630"/>
    </source>
</evidence>
<dbReference type="GO" id="GO:0071949">
    <property type="term" value="F:FAD binding"/>
    <property type="evidence" value="ECO:0007669"/>
    <property type="project" value="InterPro"/>
</dbReference>
<dbReference type="InterPro" id="IPR002938">
    <property type="entry name" value="FAD-bd"/>
</dbReference>
<evidence type="ECO:0000256" key="4">
    <source>
        <dbReference type="ARBA" id="ARBA00023033"/>
    </source>
</evidence>
<feature type="domain" description="FAD-binding" evidence="5">
    <location>
        <begin position="6"/>
        <end position="227"/>
    </location>
</feature>
<dbReference type="GO" id="GO:0004497">
    <property type="term" value="F:monooxygenase activity"/>
    <property type="evidence" value="ECO:0007669"/>
    <property type="project" value="UniProtKB-KW"/>
</dbReference>
<proteinExistence type="predicted"/>
<gene>
    <name evidence="6" type="ORF">GHK45_31845</name>
</gene>
<sequence length="416" mass="45334">MNIPLVDVAIIGGGPGGLALAQGLKKNGIDTAVFERDPVRADYVQGFRMRIRQRGIDALEANLPTHLFQAFLDTLGIAPTENLALDETFQRLENASQGSGDPEDTHIEKSVSRITLRQILLSGIEDIFHTGKRFERFERLADGTVLAHFADGSAIRANLLVGADGAGSTVRRQLLPHLKSIDTGVRRLAGKITLGAAARHGISPLLTEFNTNIRPRDGRGLMITSHRVDASAYARHDLIGSEDPGHADIPGFHFNNSTSYTWWNTAYDTDELGPDAVLETLDGAALLETLLRHIGHWDERILKLIRHSDPSTVAFLKVKSSTPGAVWQSGPVTLLGDAIHAMTYFRALGGNTALYDTGLLVRELVAARRHGKPPLAAVNDYENVMREHGYEAVRSSLSAMQRNVGANRPLKAIPHL</sequence>
<evidence type="ECO:0000259" key="5">
    <source>
        <dbReference type="Pfam" id="PF01494"/>
    </source>
</evidence>
<evidence type="ECO:0000256" key="3">
    <source>
        <dbReference type="ARBA" id="ARBA00023002"/>
    </source>
</evidence>
<dbReference type="RefSeq" id="WP_027990848.1">
    <property type="nucleotide sequence ID" value="NZ_CP021827.1"/>
</dbReference>
<dbReference type="Pfam" id="PF01494">
    <property type="entry name" value="FAD_binding_3"/>
    <property type="match status" value="2"/>
</dbReference>
<evidence type="ECO:0000256" key="2">
    <source>
        <dbReference type="ARBA" id="ARBA00022827"/>
    </source>
</evidence>
<keyword evidence="2" id="KW-0274">FAD</keyword>
<dbReference type="PANTHER" id="PTHR47178:SF6">
    <property type="entry name" value="FAD-BINDING DOMAIN-CONTAINING PROTEIN"/>
    <property type="match status" value="1"/>
</dbReference>
<dbReference type="SUPFAM" id="SSF51905">
    <property type="entry name" value="FAD/NAD(P)-binding domain"/>
    <property type="match status" value="1"/>
</dbReference>
<dbReference type="AlphaFoldDB" id="A0A6A7ZZT4"/>
<comment type="caution">
    <text evidence="6">The sequence shown here is derived from an EMBL/GenBank/DDBJ whole genome shotgun (WGS) entry which is preliminary data.</text>
</comment>
<dbReference type="PANTHER" id="PTHR47178">
    <property type="entry name" value="MONOOXYGENASE, FAD-BINDING"/>
    <property type="match status" value="1"/>
</dbReference>